<organism evidence="14 15">
    <name type="scientific">Marinomonas arenicola</name>
    <dbReference type="NCBI Taxonomy" id="569601"/>
    <lineage>
        <taxon>Bacteria</taxon>
        <taxon>Pseudomonadati</taxon>
        <taxon>Pseudomonadota</taxon>
        <taxon>Gammaproteobacteria</taxon>
        <taxon>Oceanospirillales</taxon>
        <taxon>Oceanospirillaceae</taxon>
        <taxon>Marinomonas</taxon>
    </lineage>
</organism>
<comment type="function">
    <text evidence="8">DEAD-box RNA helicase involved in various cellular processes at low temperature, including ribosome biogenesis, mRNA degradation and translation initiation.</text>
</comment>
<keyword evidence="7 8" id="KW-0346">Stress response</keyword>
<keyword evidence="1 8" id="KW-0963">Cytoplasm</keyword>
<dbReference type="SUPFAM" id="SSF52540">
    <property type="entry name" value="P-loop containing nucleoside triphosphate hydrolases"/>
    <property type="match status" value="1"/>
</dbReference>
<keyword evidence="2 8" id="KW-0547">Nucleotide-binding</keyword>
<dbReference type="Pfam" id="PF25399">
    <property type="entry name" value="DeaD_dimer"/>
    <property type="match status" value="1"/>
</dbReference>
<dbReference type="RefSeq" id="WP_341564783.1">
    <property type="nucleotide sequence ID" value="NZ_JBAKAQ010000005.1"/>
</dbReference>
<dbReference type="EMBL" id="JBAKAR010000004">
    <property type="protein sequence ID" value="MEL0612902.1"/>
    <property type="molecule type" value="Genomic_DNA"/>
</dbReference>
<gene>
    <name evidence="8" type="primary">deaD</name>
    <name evidence="8" type="synonym">csdA</name>
    <name evidence="14" type="ORF">V6242_07070</name>
</gene>
<evidence type="ECO:0000256" key="6">
    <source>
        <dbReference type="ARBA" id="ARBA00022884"/>
    </source>
</evidence>
<evidence type="ECO:0000313" key="14">
    <source>
        <dbReference type="EMBL" id="MEL0612902.1"/>
    </source>
</evidence>
<dbReference type="InterPro" id="IPR028618">
    <property type="entry name" value="DEAD_helicase_DeaD"/>
</dbReference>
<evidence type="ECO:0000256" key="4">
    <source>
        <dbReference type="ARBA" id="ARBA00022806"/>
    </source>
</evidence>
<evidence type="ECO:0000256" key="10">
    <source>
        <dbReference type="SAM" id="MobiDB-lite"/>
    </source>
</evidence>
<dbReference type="CDD" id="cd12499">
    <property type="entry name" value="RRM_EcCsdA_like"/>
    <property type="match status" value="1"/>
</dbReference>
<protein>
    <recommendedName>
        <fullName evidence="8">ATP-dependent RNA helicase DeaD</fullName>
        <ecNumber evidence="8">3.6.4.13</ecNumber>
    </recommendedName>
    <alternativeName>
        <fullName evidence="8">Cold-shock DEAD box protein A</fullName>
    </alternativeName>
</protein>
<evidence type="ECO:0000313" key="15">
    <source>
        <dbReference type="Proteomes" id="UP001379949"/>
    </source>
</evidence>
<evidence type="ECO:0000259" key="12">
    <source>
        <dbReference type="PROSITE" id="PS51194"/>
    </source>
</evidence>
<dbReference type="EC" id="3.6.4.13" evidence="8"/>
<keyword evidence="4 8" id="KW-0347">Helicase</keyword>
<dbReference type="InterPro" id="IPR027417">
    <property type="entry name" value="P-loop_NTPase"/>
</dbReference>
<evidence type="ECO:0000259" key="13">
    <source>
        <dbReference type="PROSITE" id="PS51195"/>
    </source>
</evidence>
<evidence type="ECO:0000256" key="8">
    <source>
        <dbReference type="HAMAP-Rule" id="MF_00964"/>
    </source>
</evidence>
<dbReference type="PROSITE" id="PS51192">
    <property type="entry name" value="HELICASE_ATP_BIND_1"/>
    <property type="match status" value="1"/>
</dbReference>
<dbReference type="HAMAP" id="MF_00964">
    <property type="entry name" value="DEAD_helicase_DeaD"/>
    <property type="match status" value="1"/>
</dbReference>
<evidence type="ECO:0000256" key="2">
    <source>
        <dbReference type="ARBA" id="ARBA00022741"/>
    </source>
</evidence>
<dbReference type="PANTHER" id="PTHR47963:SF8">
    <property type="entry name" value="ATP-DEPENDENT RNA HELICASE DEAD"/>
    <property type="match status" value="1"/>
</dbReference>
<feature type="compositionally biased region" description="Basic and acidic residues" evidence="10">
    <location>
        <begin position="589"/>
        <end position="613"/>
    </location>
</feature>
<keyword evidence="6 8" id="KW-0694">RNA-binding</keyword>
<sequence length="613" mass="68673">MSDAEIQPTFDSLGLIAPVLKAVADLGYEQPSAIQAQSIPYLLEGRDLLGQAQTGTGKTAAFALPLLSRIDVTDKTTQLLVLAPTRELAIQVSEAFQTYARHLPDFHVLPIYGGMSYDTQLRQLKRGVQVVVGTPGRVMDHIRRKTLKLDGLKALVLDEADEMLRMGFIDDVEWVLEQTPPTRQIALFSATMPSVIRQVANRHLTNPKEIKIVTKTSTATTITQKYWPVSGLHKLDALTRILEMNEHDGMIIFVRTKAATVELAEKLTARGHACEALNGDISQNLRERTVDRIKKGQIDILVATDVVARGLDVERVSHVVNYDIPYDTESYVHRIGRTGRAGRSGTAILFVAHRERRMLQAIERATRQPIEKMNLPTASDINEQRVNRFKQRISDTMDNENLDFFLELVEGFQKENEVDPLKMAAALAHMAQGKTPLLLSEMEVRQERRERSERSDRPDRGDRSDRAPRERKQRPVTKDAMPLKDDPNTAMTRYVVQVGYSDGVKPGNIVGAIANEADIESRYIGHIEIYESFATVDLPTDLKAEAIDKLNKTRICGQRSEIAKLEDADALNKLAAAPARRRPGGNGSGDRRRPSNRDNHRGDRRPRSPRKDG</sequence>
<dbReference type="InterPro" id="IPR050547">
    <property type="entry name" value="DEAD_box_RNA_helicases"/>
</dbReference>
<dbReference type="InterPro" id="IPR057325">
    <property type="entry name" value="DeaD_dimer"/>
</dbReference>
<keyword evidence="3 8" id="KW-0378">Hydrolase</keyword>
<evidence type="ECO:0000256" key="5">
    <source>
        <dbReference type="ARBA" id="ARBA00022840"/>
    </source>
</evidence>
<feature type="domain" description="Helicase C-terminal" evidence="12">
    <location>
        <begin position="234"/>
        <end position="381"/>
    </location>
</feature>
<dbReference type="Proteomes" id="UP001379949">
    <property type="component" value="Unassembled WGS sequence"/>
</dbReference>
<dbReference type="CDD" id="cd00268">
    <property type="entry name" value="DEADc"/>
    <property type="match status" value="1"/>
</dbReference>
<dbReference type="GO" id="GO:0004386">
    <property type="term" value="F:helicase activity"/>
    <property type="evidence" value="ECO:0007669"/>
    <property type="project" value="UniProtKB-KW"/>
</dbReference>
<dbReference type="PROSITE" id="PS51195">
    <property type="entry name" value="Q_MOTIF"/>
    <property type="match status" value="1"/>
</dbReference>
<evidence type="ECO:0000256" key="1">
    <source>
        <dbReference type="ARBA" id="ARBA00022490"/>
    </source>
</evidence>
<dbReference type="Gene3D" id="3.40.50.300">
    <property type="entry name" value="P-loop containing nucleotide triphosphate hydrolases"/>
    <property type="match status" value="2"/>
</dbReference>
<feature type="region of interest" description="Disordered" evidence="10">
    <location>
        <begin position="574"/>
        <end position="613"/>
    </location>
</feature>
<feature type="domain" description="Helicase ATP-binding" evidence="11">
    <location>
        <begin position="39"/>
        <end position="210"/>
    </location>
</feature>
<name>A0ABU9G646_9GAMM</name>
<dbReference type="InterPro" id="IPR012677">
    <property type="entry name" value="Nucleotide-bd_a/b_plait_sf"/>
</dbReference>
<feature type="region of interest" description="Disordered" evidence="10">
    <location>
        <begin position="437"/>
        <end position="488"/>
    </location>
</feature>
<comment type="catalytic activity">
    <reaction evidence="8">
        <text>ATP + H2O = ADP + phosphate + H(+)</text>
        <dbReference type="Rhea" id="RHEA:13065"/>
        <dbReference type="ChEBI" id="CHEBI:15377"/>
        <dbReference type="ChEBI" id="CHEBI:15378"/>
        <dbReference type="ChEBI" id="CHEBI:30616"/>
        <dbReference type="ChEBI" id="CHEBI:43474"/>
        <dbReference type="ChEBI" id="CHEBI:456216"/>
        <dbReference type="EC" id="3.6.4.13"/>
    </reaction>
</comment>
<dbReference type="InterPro" id="IPR044742">
    <property type="entry name" value="DEAD/DEAH_RhlB"/>
</dbReference>
<dbReference type="InterPro" id="IPR001650">
    <property type="entry name" value="Helicase_C-like"/>
</dbReference>
<evidence type="ECO:0000256" key="7">
    <source>
        <dbReference type="ARBA" id="ARBA00023016"/>
    </source>
</evidence>
<dbReference type="SMART" id="SM00487">
    <property type="entry name" value="DEXDc"/>
    <property type="match status" value="1"/>
</dbReference>
<dbReference type="Pfam" id="PF03880">
    <property type="entry name" value="DbpA"/>
    <property type="match status" value="1"/>
</dbReference>
<dbReference type="SMART" id="SM00490">
    <property type="entry name" value="HELICc"/>
    <property type="match status" value="1"/>
</dbReference>
<reference evidence="14 15" key="1">
    <citation type="submission" date="2024-02" db="EMBL/GenBank/DDBJ databases">
        <title>Bacteria isolated from the canopy kelp, Nereocystis luetkeana.</title>
        <authorList>
            <person name="Pfister C.A."/>
            <person name="Younker I.T."/>
            <person name="Light S.H."/>
        </authorList>
    </citation>
    <scope>NUCLEOTIDE SEQUENCE [LARGE SCALE GENOMIC DNA]</scope>
    <source>
        <strain evidence="14 15">TI.4.07</strain>
    </source>
</reference>
<evidence type="ECO:0000256" key="3">
    <source>
        <dbReference type="ARBA" id="ARBA00022801"/>
    </source>
</evidence>
<dbReference type="InterPro" id="IPR005580">
    <property type="entry name" value="DbpA/CsdA_RNA-bd_dom"/>
</dbReference>
<comment type="subcellular location">
    <subcellularLocation>
        <location evidence="8">Cytoplasm</location>
    </subcellularLocation>
</comment>
<dbReference type="Pfam" id="PF00271">
    <property type="entry name" value="Helicase_C"/>
    <property type="match status" value="1"/>
</dbReference>
<comment type="similarity">
    <text evidence="8">Belongs to the DEAD box helicase family. DeaD/CsdA subfamily.</text>
</comment>
<evidence type="ECO:0000256" key="9">
    <source>
        <dbReference type="PROSITE-ProRule" id="PRU00552"/>
    </source>
</evidence>
<dbReference type="PROSITE" id="PS51194">
    <property type="entry name" value="HELICASE_CTER"/>
    <property type="match status" value="1"/>
</dbReference>
<feature type="short sequence motif" description="Q motif" evidence="9">
    <location>
        <begin position="8"/>
        <end position="36"/>
    </location>
</feature>
<dbReference type="Gene3D" id="3.30.70.330">
    <property type="match status" value="1"/>
</dbReference>
<feature type="compositionally biased region" description="Basic and acidic residues" evidence="10">
    <location>
        <begin position="442"/>
        <end position="470"/>
    </location>
</feature>
<accession>A0ABU9G646</accession>
<dbReference type="InterPro" id="IPR014014">
    <property type="entry name" value="RNA_helicase_DEAD_Q_motif"/>
</dbReference>
<comment type="caution">
    <text evidence="14">The sequence shown here is derived from an EMBL/GenBank/DDBJ whole genome shotgun (WGS) entry which is preliminary data.</text>
</comment>
<dbReference type="InterPro" id="IPR000629">
    <property type="entry name" value="RNA-helicase_DEAD-box_CS"/>
</dbReference>
<dbReference type="InterPro" id="IPR011545">
    <property type="entry name" value="DEAD/DEAH_box_helicase_dom"/>
</dbReference>
<dbReference type="PANTHER" id="PTHR47963">
    <property type="entry name" value="DEAD-BOX ATP-DEPENDENT RNA HELICASE 47, MITOCHONDRIAL"/>
    <property type="match status" value="1"/>
</dbReference>
<feature type="domain" description="DEAD-box RNA helicase Q" evidence="13">
    <location>
        <begin position="8"/>
        <end position="36"/>
    </location>
</feature>
<proteinExistence type="inferred from homology"/>
<dbReference type="Pfam" id="PF00270">
    <property type="entry name" value="DEAD"/>
    <property type="match status" value="1"/>
</dbReference>
<dbReference type="InterPro" id="IPR034415">
    <property type="entry name" value="CsdA_RRM"/>
</dbReference>
<keyword evidence="15" id="KW-1185">Reference proteome</keyword>
<dbReference type="CDD" id="cd18787">
    <property type="entry name" value="SF2_C_DEAD"/>
    <property type="match status" value="1"/>
</dbReference>
<keyword evidence="5 8" id="KW-0067">ATP-binding</keyword>
<evidence type="ECO:0000259" key="11">
    <source>
        <dbReference type="PROSITE" id="PS51192"/>
    </source>
</evidence>
<dbReference type="PROSITE" id="PS00039">
    <property type="entry name" value="DEAD_ATP_HELICASE"/>
    <property type="match status" value="1"/>
</dbReference>
<dbReference type="InterPro" id="IPR014001">
    <property type="entry name" value="Helicase_ATP-bd"/>
</dbReference>